<feature type="domain" description="Disease resistance N-terminal" evidence="7">
    <location>
        <begin position="21"/>
        <end position="104"/>
    </location>
</feature>
<dbReference type="Gene3D" id="3.80.10.10">
    <property type="entry name" value="Ribonuclease Inhibitor"/>
    <property type="match status" value="1"/>
</dbReference>
<reference evidence="10" key="1">
    <citation type="submission" date="2020-10" db="EMBL/GenBank/DDBJ databases">
        <authorList>
            <person name="Han B."/>
            <person name="Lu T."/>
            <person name="Zhao Q."/>
            <person name="Huang X."/>
            <person name="Zhao Y."/>
        </authorList>
    </citation>
    <scope>NUCLEOTIDE SEQUENCE</scope>
</reference>
<evidence type="ECO:0000259" key="8">
    <source>
        <dbReference type="Pfam" id="PF23559"/>
    </source>
</evidence>
<dbReference type="PRINTS" id="PR00364">
    <property type="entry name" value="DISEASERSIST"/>
</dbReference>
<dbReference type="SUPFAM" id="SSF52540">
    <property type="entry name" value="P-loop containing nucleoside triphosphate hydrolases"/>
    <property type="match status" value="1"/>
</dbReference>
<gene>
    <name evidence="10" type="ORF">NCGR_LOCUS47643</name>
</gene>
<dbReference type="GO" id="GO:0043531">
    <property type="term" value="F:ADP binding"/>
    <property type="evidence" value="ECO:0007669"/>
    <property type="project" value="InterPro"/>
</dbReference>
<dbReference type="SUPFAM" id="SSF52058">
    <property type="entry name" value="L domain-like"/>
    <property type="match status" value="1"/>
</dbReference>
<dbReference type="Pfam" id="PF00931">
    <property type="entry name" value="NB-ARC"/>
    <property type="match status" value="1"/>
</dbReference>
<dbReference type="InterPro" id="IPR058922">
    <property type="entry name" value="WHD_DRP"/>
</dbReference>
<feature type="domain" description="R13L1/DRL21-like LRR repeat region" evidence="9">
    <location>
        <begin position="695"/>
        <end position="822"/>
    </location>
</feature>
<dbReference type="Gene3D" id="3.40.50.300">
    <property type="entry name" value="P-loop containing nucleotide triphosphate hydrolases"/>
    <property type="match status" value="1"/>
</dbReference>
<protein>
    <submittedName>
        <fullName evidence="10">Uncharacterized protein</fullName>
    </submittedName>
</protein>
<dbReference type="Proteomes" id="UP000604825">
    <property type="component" value="Unassembled WGS sequence"/>
</dbReference>
<dbReference type="EMBL" id="CAJGYO010000012">
    <property type="protein sequence ID" value="CAD6264338.1"/>
    <property type="molecule type" value="Genomic_DNA"/>
</dbReference>
<dbReference type="InterPro" id="IPR044974">
    <property type="entry name" value="Disease_R_plants"/>
</dbReference>
<dbReference type="Pfam" id="PF25019">
    <property type="entry name" value="LRR_R13L1-DRL21"/>
    <property type="match status" value="1"/>
</dbReference>
<name>A0A811QXX2_9POAL</name>
<proteinExistence type="inferred from homology"/>
<dbReference type="PANTHER" id="PTHR23155:SF1221">
    <property type="entry name" value="OS11G0481150 PROTEIN"/>
    <property type="match status" value="1"/>
</dbReference>
<dbReference type="OrthoDB" id="694483at2759"/>
<keyword evidence="5" id="KW-0611">Plant defense</keyword>
<keyword evidence="4" id="KW-0547">Nucleotide-binding</keyword>
<accession>A0A811QXX2</accession>
<evidence type="ECO:0000256" key="3">
    <source>
        <dbReference type="ARBA" id="ARBA00022737"/>
    </source>
</evidence>
<dbReference type="Pfam" id="PF23559">
    <property type="entry name" value="WHD_DRP"/>
    <property type="match status" value="1"/>
</dbReference>
<dbReference type="Gene3D" id="1.10.10.10">
    <property type="entry name" value="Winged helix-like DNA-binding domain superfamily/Winged helix DNA-binding domain"/>
    <property type="match status" value="1"/>
</dbReference>
<keyword evidence="3" id="KW-0677">Repeat</keyword>
<dbReference type="AlphaFoldDB" id="A0A811QXX2"/>
<comment type="caution">
    <text evidence="10">The sequence shown here is derived from an EMBL/GenBank/DDBJ whole genome shotgun (WGS) entry which is preliminary data.</text>
</comment>
<dbReference type="InterPro" id="IPR056789">
    <property type="entry name" value="LRR_R13L1-DRL21"/>
</dbReference>
<evidence type="ECO:0000259" key="9">
    <source>
        <dbReference type="Pfam" id="PF25019"/>
    </source>
</evidence>
<comment type="similarity">
    <text evidence="1">Belongs to the disease resistance NB-LRR family.</text>
</comment>
<dbReference type="InterPro" id="IPR002182">
    <property type="entry name" value="NB-ARC"/>
</dbReference>
<dbReference type="Gene3D" id="1.20.5.4130">
    <property type="match status" value="1"/>
</dbReference>
<keyword evidence="11" id="KW-1185">Reference proteome</keyword>
<evidence type="ECO:0000313" key="10">
    <source>
        <dbReference type="EMBL" id="CAD6264338.1"/>
    </source>
</evidence>
<evidence type="ECO:0000256" key="5">
    <source>
        <dbReference type="ARBA" id="ARBA00022821"/>
    </source>
</evidence>
<dbReference type="GO" id="GO:0098542">
    <property type="term" value="P:defense response to other organism"/>
    <property type="evidence" value="ECO:0007669"/>
    <property type="project" value="TreeGrafter"/>
</dbReference>
<dbReference type="InterPro" id="IPR027417">
    <property type="entry name" value="P-loop_NTPase"/>
</dbReference>
<evidence type="ECO:0000259" key="7">
    <source>
        <dbReference type="Pfam" id="PF18052"/>
    </source>
</evidence>
<sequence length="897" mass="99604">MVVLETAAIVAMVGWAASPTINRLIGKVQSYTAKKYKWYKDLEENLESVDHFLVEMRSTVRIVEARRTDDPNMECWLSLLKDAIDDMDDFFDILDYEIIDKSNKFKADDSSSSAAAAAAVESESGARTIGSDKSSGMLRTLVMKLGDIRQSSRGLVQASMLAATVAGCSDSRSVVGIIGHGGMGKTTLAQKACNDPDVKSRFELVIWAWVYNKFREDDLLGEIWRSAPAVAEAEITTSAAVPARHGNMSFSSMQLALEKLVASKRYLLVLDDVCNDETATNLQRRETWRNVLAPFQRGERGSRVLLTTRAMICAQTVGAAERSRRIVLDGIDRDSFVCLLKRTAAIGTLAPLLEEVIRSSALFSNSSSASAPAWKRSPLSAKEMGLKLRNTRIKKRWEDILRTDCHENVISSHVSCYQQLPPHLQYCFAFVSLFPNGFKFQAEMLVKMWVAHGFISEGEDGSEDGNTMEDTASGYFNDLVSRSFFQEIKNKQDRVTHYLIHEQIHSMIRSVSANYFLMVHGNTNTFAAAAKSIPHTVRHLSVTNGCLDCLLVHLKKHTSVLKRLRTLLVLRDSSGPAKPCVACAFRSSKKEKGSSAVSSLTAIGKDLLSEQSGVRVLDLTGTNIAELPPEIGNLIHLRYLVLPDTLIKELPEQVKKLLHLQVLVRSTDAQTAAVVDDDSKKFNQPSTFCANKAGLSQLAGMNSLRGELSITGLGAVSNKKDAIKAKLRKKKSVKKLNLEWDKNESDETSPQHHQDVLEGLQPHFGIRKLQIRRYHGISSPSWLLNNCLEQLTHLQLINCRKWATLPAFGHLPRLNHLHIREMNSVIQIDGSGPFKSLETLELSDMQSLVQWTAGAPDSQFTVLKNVEIKDCPELQILPPILQKTLDSRVIKGCPKLL</sequence>
<evidence type="ECO:0000256" key="4">
    <source>
        <dbReference type="ARBA" id="ARBA00022741"/>
    </source>
</evidence>
<evidence type="ECO:0000313" key="11">
    <source>
        <dbReference type="Proteomes" id="UP000604825"/>
    </source>
</evidence>
<keyword evidence="2" id="KW-0433">Leucine-rich repeat</keyword>
<feature type="domain" description="Disease resistance protein winged helix" evidence="8">
    <location>
        <begin position="433"/>
        <end position="508"/>
    </location>
</feature>
<dbReference type="Pfam" id="PF18052">
    <property type="entry name" value="Rx_N"/>
    <property type="match status" value="1"/>
</dbReference>
<evidence type="ECO:0000259" key="6">
    <source>
        <dbReference type="Pfam" id="PF00931"/>
    </source>
</evidence>
<dbReference type="PANTHER" id="PTHR23155">
    <property type="entry name" value="DISEASE RESISTANCE PROTEIN RP"/>
    <property type="match status" value="1"/>
</dbReference>
<organism evidence="10 11">
    <name type="scientific">Miscanthus lutarioriparius</name>
    <dbReference type="NCBI Taxonomy" id="422564"/>
    <lineage>
        <taxon>Eukaryota</taxon>
        <taxon>Viridiplantae</taxon>
        <taxon>Streptophyta</taxon>
        <taxon>Embryophyta</taxon>
        <taxon>Tracheophyta</taxon>
        <taxon>Spermatophyta</taxon>
        <taxon>Magnoliopsida</taxon>
        <taxon>Liliopsida</taxon>
        <taxon>Poales</taxon>
        <taxon>Poaceae</taxon>
        <taxon>PACMAD clade</taxon>
        <taxon>Panicoideae</taxon>
        <taxon>Andropogonodae</taxon>
        <taxon>Andropogoneae</taxon>
        <taxon>Saccharinae</taxon>
        <taxon>Miscanthus</taxon>
    </lineage>
</organism>
<evidence type="ECO:0000256" key="1">
    <source>
        <dbReference type="ARBA" id="ARBA00008894"/>
    </source>
</evidence>
<feature type="domain" description="NB-ARC" evidence="6">
    <location>
        <begin position="170"/>
        <end position="321"/>
    </location>
</feature>
<dbReference type="InterPro" id="IPR032675">
    <property type="entry name" value="LRR_dom_sf"/>
</dbReference>
<dbReference type="InterPro" id="IPR036388">
    <property type="entry name" value="WH-like_DNA-bd_sf"/>
</dbReference>
<dbReference type="InterPro" id="IPR041118">
    <property type="entry name" value="Rx_N"/>
</dbReference>
<evidence type="ECO:0000256" key="2">
    <source>
        <dbReference type="ARBA" id="ARBA00022614"/>
    </source>
</evidence>